<dbReference type="InterPro" id="IPR043502">
    <property type="entry name" value="DNA/RNA_pol_sf"/>
</dbReference>
<dbReference type="InterPro" id="IPR041577">
    <property type="entry name" value="RT_RNaseH_2"/>
</dbReference>
<dbReference type="EMBL" id="LVLJ01001262">
    <property type="protein sequence ID" value="OAE30700.1"/>
    <property type="molecule type" value="Genomic_DNA"/>
</dbReference>
<sequence length="177" mass="20170">MVDARAFMKAAKNGRAFAIYAISTFEPDQGSTKLPTQYEEYRDMFEEKNADRLPQHQPYDCGIELQEGAQPLFGPIYGLSHNAFDALREYLDKNFAKNFIQHSKSLAEAPILFVKKKDGSLRMCVEYRGLKKDSEANQAFVTLKKAFTTTPILTHPDFQRPFFLETDASDFALRAVL</sequence>
<dbReference type="SUPFAM" id="SSF56672">
    <property type="entry name" value="DNA/RNA polymerases"/>
    <property type="match status" value="1"/>
</dbReference>
<protein>
    <recommendedName>
        <fullName evidence="1">Reverse transcriptase/retrotransposon-derived protein RNase H-like domain-containing protein</fullName>
    </recommendedName>
</protein>
<reference evidence="2" key="1">
    <citation type="submission" date="2016-03" db="EMBL/GenBank/DDBJ databases">
        <title>Mechanisms controlling the formation of the plant cell surface in tip-growing cells are functionally conserved among land plants.</title>
        <authorList>
            <person name="Honkanen S."/>
            <person name="Jones V.A."/>
            <person name="Morieri G."/>
            <person name="Champion C."/>
            <person name="Hetherington A.J."/>
            <person name="Kelly S."/>
            <person name="Saint-Marcoux D."/>
            <person name="Proust H."/>
            <person name="Prescott H."/>
            <person name="Dolan L."/>
        </authorList>
    </citation>
    <scope>NUCLEOTIDE SEQUENCE [LARGE SCALE GENOMIC DNA]</scope>
    <source>
        <tissue evidence="2">Whole gametophyte</tissue>
    </source>
</reference>
<dbReference type="Gene3D" id="3.10.10.10">
    <property type="entry name" value="HIV Type 1 Reverse Transcriptase, subunit A, domain 1"/>
    <property type="match status" value="1"/>
</dbReference>
<gene>
    <name evidence="2" type="ORF">AXG93_402s1130</name>
</gene>
<dbReference type="Proteomes" id="UP000077202">
    <property type="component" value="Unassembled WGS sequence"/>
</dbReference>
<organism evidence="2 3">
    <name type="scientific">Marchantia polymorpha subsp. ruderalis</name>
    <dbReference type="NCBI Taxonomy" id="1480154"/>
    <lineage>
        <taxon>Eukaryota</taxon>
        <taxon>Viridiplantae</taxon>
        <taxon>Streptophyta</taxon>
        <taxon>Embryophyta</taxon>
        <taxon>Marchantiophyta</taxon>
        <taxon>Marchantiopsida</taxon>
        <taxon>Marchantiidae</taxon>
        <taxon>Marchantiales</taxon>
        <taxon>Marchantiaceae</taxon>
        <taxon>Marchantia</taxon>
    </lineage>
</organism>
<proteinExistence type="predicted"/>
<comment type="caution">
    <text evidence="2">The sequence shown here is derived from an EMBL/GenBank/DDBJ whole genome shotgun (WGS) entry which is preliminary data.</text>
</comment>
<feature type="domain" description="Reverse transcriptase/retrotransposon-derived protein RNase H-like" evidence="1">
    <location>
        <begin position="134"/>
        <end position="177"/>
    </location>
</feature>
<dbReference type="AlphaFoldDB" id="A0A176WBZ3"/>
<dbReference type="PANTHER" id="PTHR24559:SF440">
    <property type="entry name" value="RIBONUCLEASE H"/>
    <property type="match status" value="1"/>
</dbReference>
<dbReference type="PANTHER" id="PTHR24559">
    <property type="entry name" value="TRANSPOSON TY3-I GAG-POL POLYPROTEIN"/>
    <property type="match status" value="1"/>
</dbReference>
<evidence type="ECO:0000313" key="2">
    <source>
        <dbReference type="EMBL" id="OAE30700.1"/>
    </source>
</evidence>
<evidence type="ECO:0000259" key="1">
    <source>
        <dbReference type="Pfam" id="PF17919"/>
    </source>
</evidence>
<dbReference type="Pfam" id="PF17919">
    <property type="entry name" value="RT_RNaseH_2"/>
    <property type="match status" value="1"/>
</dbReference>
<keyword evidence="3" id="KW-1185">Reference proteome</keyword>
<dbReference type="InterPro" id="IPR053134">
    <property type="entry name" value="RNA-dir_DNA_polymerase"/>
</dbReference>
<accession>A0A176WBZ3</accession>
<name>A0A176WBZ3_MARPO</name>
<evidence type="ECO:0000313" key="3">
    <source>
        <dbReference type="Proteomes" id="UP000077202"/>
    </source>
</evidence>